<proteinExistence type="inferred from homology"/>
<evidence type="ECO:0000259" key="12">
    <source>
        <dbReference type="PROSITE" id="PS51669"/>
    </source>
</evidence>
<evidence type="ECO:0000256" key="9">
    <source>
        <dbReference type="ARBA" id="ARBA00047712"/>
    </source>
</evidence>
<dbReference type="PROSITE" id="PS51085">
    <property type="entry name" value="2FE2S_FER_2"/>
    <property type="match status" value="1"/>
</dbReference>
<evidence type="ECO:0000256" key="10">
    <source>
        <dbReference type="RuleBase" id="RU003525"/>
    </source>
</evidence>
<dbReference type="Proteomes" id="UP000483432">
    <property type="component" value="Unassembled WGS sequence"/>
</dbReference>
<evidence type="ECO:0000256" key="2">
    <source>
        <dbReference type="ARBA" id="ARBA00005404"/>
    </source>
</evidence>
<keyword evidence="8 10" id="KW-0520">NAD</keyword>
<evidence type="ECO:0000256" key="4">
    <source>
        <dbReference type="ARBA" id="ARBA00022723"/>
    </source>
</evidence>
<dbReference type="InterPro" id="IPR054351">
    <property type="entry name" value="NADH_UbQ_OxRdtase_ferredoxin"/>
</dbReference>
<dbReference type="SUPFAM" id="SSF54292">
    <property type="entry name" value="2Fe-2S ferredoxin-like"/>
    <property type="match status" value="1"/>
</dbReference>
<dbReference type="SMART" id="SM00929">
    <property type="entry name" value="NADH-G_4Fe-4S_3"/>
    <property type="match status" value="1"/>
</dbReference>
<dbReference type="PANTHER" id="PTHR43105">
    <property type="entry name" value="RESPIRATORY NITRATE REDUCTASE"/>
    <property type="match status" value="1"/>
</dbReference>
<dbReference type="SUPFAM" id="SSF53706">
    <property type="entry name" value="Formate dehydrogenase/DMSO reductase, domains 1-3"/>
    <property type="match status" value="1"/>
</dbReference>
<dbReference type="InterPro" id="IPR001041">
    <property type="entry name" value="2Fe-2S_ferredoxin-type"/>
</dbReference>
<dbReference type="GO" id="GO:0051537">
    <property type="term" value="F:2 iron, 2 sulfur cluster binding"/>
    <property type="evidence" value="ECO:0007669"/>
    <property type="project" value="UniProtKB-UniRule"/>
</dbReference>
<feature type="domain" description="4Fe-4S His(Cys)3-ligated-type" evidence="13">
    <location>
        <begin position="80"/>
        <end position="119"/>
    </location>
</feature>
<comment type="cofactor">
    <cofactor evidence="10">
        <name>[2Fe-2S] cluster</name>
        <dbReference type="ChEBI" id="CHEBI:190135"/>
    </cofactor>
    <text evidence="10">Binds 1 [2Fe-2S] cluster per subunit.</text>
</comment>
<dbReference type="InterPro" id="IPR000283">
    <property type="entry name" value="NADH_UbQ_OxRdtase_75kDa_su_CS"/>
</dbReference>
<dbReference type="InterPro" id="IPR050123">
    <property type="entry name" value="Prok_molybdopt-oxidoreductase"/>
</dbReference>
<keyword evidence="6 10" id="KW-0408">Iron</keyword>
<comment type="caution">
    <text evidence="14">The sequence shown here is derived from an EMBL/GenBank/DDBJ whole genome shotgun (WGS) entry which is preliminary data.</text>
</comment>
<dbReference type="FunFam" id="3.30.70.20:FF:000002">
    <property type="entry name" value="NADH-ubiquinone oxidoreductase 75 kDa subunit"/>
    <property type="match status" value="1"/>
</dbReference>
<dbReference type="PANTHER" id="PTHR43105:SF13">
    <property type="entry name" value="NADH-UBIQUINONE OXIDOREDUCTASE 75 KDA SUBUNIT, MITOCHONDRIAL"/>
    <property type="match status" value="1"/>
</dbReference>
<feature type="domain" description="2Fe-2S ferredoxin-type" evidence="11">
    <location>
        <begin position="2"/>
        <end position="80"/>
    </location>
</feature>
<dbReference type="Pfam" id="PF00384">
    <property type="entry name" value="Molybdopterin"/>
    <property type="match status" value="1"/>
</dbReference>
<keyword evidence="7 10" id="KW-0411">Iron-sulfur</keyword>
<dbReference type="PROSITE" id="PS51669">
    <property type="entry name" value="4FE4S_MOW_BIS_MGD"/>
    <property type="match status" value="1"/>
</dbReference>
<dbReference type="InterPro" id="IPR010228">
    <property type="entry name" value="NADH_UbQ_OxRdtase_Gsu"/>
</dbReference>
<keyword evidence="10" id="KW-0874">Quinone</keyword>
<dbReference type="GO" id="GO:0042773">
    <property type="term" value="P:ATP synthesis coupled electron transport"/>
    <property type="evidence" value="ECO:0007669"/>
    <property type="project" value="InterPro"/>
</dbReference>
<dbReference type="Gene3D" id="3.10.20.740">
    <property type="match status" value="1"/>
</dbReference>
<comment type="catalytic activity">
    <reaction evidence="9 10">
        <text>a quinone + NADH + 5 H(+)(in) = a quinol + NAD(+) + 4 H(+)(out)</text>
        <dbReference type="Rhea" id="RHEA:57888"/>
        <dbReference type="ChEBI" id="CHEBI:15378"/>
        <dbReference type="ChEBI" id="CHEBI:24646"/>
        <dbReference type="ChEBI" id="CHEBI:57540"/>
        <dbReference type="ChEBI" id="CHEBI:57945"/>
        <dbReference type="ChEBI" id="CHEBI:132124"/>
    </reaction>
</comment>
<organism evidence="14 15">
    <name type="scientific">Sulfuriferula multivorans</name>
    <dbReference type="NCBI Taxonomy" id="1559896"/>
    <lineage>
        <taxon>Bacteria</taxon>
        <taxon>Pseudomonadati</taxon>
        <taxon>Pseudomonadota</taxon>
        <taxon>Betaproteobacteria</taxon>
        <taxon>Nitrosomonadales</taxon>
        <taxon>Sulfuricellaceae</taxon>
        <taxon>Sulfuriferula</taxon>
    </lineage>
</organism>
<dbReference type="AlphaFoldDB" id="A0A7C9P4C0"/>
<dbReference type="FunFam" id="3.10.20.740:FF:000001">
    <property type="entry name" value="NADH-quinone oxidoreductase subunit G"/>
    <property type="match status" value="1"/>
</dbReference>
<evidence type="ECO:0000259" key="13">
    <source>
        <dbReference type="PROSITE" id="PS51839"/>
    </source>
</evidence>
<comment type="similarity">
    <text evidence="2 10">Belongs to the complex I 75 kDa subunit family.</text>
</comment>
<dbReference type="InterPro" id="IPR006963">
    <property type="entry name" value="Mopterin_OxRdtase_4Fe-4S_dom"/>
</dbReference>
<evidence type="ECO:0000256" key="1">
    <source>
        <dbReference type="ARBA" id="ARBA00001966"/>
    </source>
</evidence>
<evidence type="ECO:0000259" key="11">
    <source>
        <dbReference type="PROSITE" id="PS51085"/>
    </source>
</evidence>
<comment type="function">
    <text evidence="10">NDH-1 shuttles electrons from NADH, via FMN and iron-sulfur (Fe-S) centers, to quinones in the respiratory chain. Couples the redox reaction to proton translocation (for every two electrons transferred, four hydrogen ions are translocated across the cytoplasmic membrane), and thus conserves the redox energy in a proton gradient.</text>
</comment>
<dbReference type="PROSITE" id="PS00642">
    <property type="entry name" value="COMPLEX1_75K_2"/>
    <property type="match status" value="1"/>
</dbReference>
<dbReference type="InterPro" id="IPR036010">
    <property type="entry name" value="2Fe-2S_ferredoxin-like_sf"/>
</dbReference>
<dbReference type="FunFam" id="3.30.200.210:FF:000002">
    <property type="entry name" value="NADH-ubiquinone oxidoreductase 75 kDa subunit"/>
    <property type="match status" value="1"/>
</dbReference>
<feature type="domain" description="4Fe-4S Mo/W bis-MGD-type" evidence="12">
    <location>
        <begin position="217"/>
        <end position="273"/>
    </location>
</feature>
<dbReference type="InterPro" id="IPR019574">
    <property type="entry name" value="NADH_UbQ_OxRdtase_Gsu_4Fe4S-bd"/>
</dbReference>
<dbReference type="Gene3D" id="3.40.50.740">
    <property type="match status" value="1"/>
</dbReference>
<dbReference type="PROSITE" id="PS51839">
    <property type="entry name" value="4FE4S_HC3"/>
    <property type="match status" value="1"/>
</dbReference>
<dbReference type="Gene3D" id="3.30.200.210">
    <property type="match status" value="1"/>
</dbReference>
<dbReference type="GO" id="GO:0051539">
    <property type="term" value="F:4 iron, 4 sulfur cluster binding"/>
    <property type="evidence" value="ECO:0007669"/>
    <property type="project" value="UniProtKB-KW"/>
</dbReference>
<keyword evidence="4 10" id="KW-0479">Metal-binding</keyword>
<gene>
    <name evidence="14" type="ORF">GZ085_01480</name>
</gene>
<dbReference type="Pfam" id="PF10588">
    <property type="entry name" value="NADH-G_4Fe-4S_3"/>
    <property type="match status" value="1"/>
</dbReference>
<dbReference type="PROSITE" id="PS00641">
    <property type="entry name" value="COMPLEX1_75K_1"/>
    <property type="match status" value="1"/>
</dbReference>
<evidence type="ECO:0000256" key="7">
    <source>
        <dbReference type="ARBA" id="ARBA00023014"/>
    </source>
</evidence>
<dbReference type="Gene3D" id="3.30.70.20">
    <property type="match status" value="1"/>
</dbReference>
<evidence type="ECO:0000256" key="5">
    <source>
        <dbReference type="ARBA" id="ARBA00022967"/>
    </source>
</evidence>
<dbReference type="CDD" id="cd02772">
    <property type="entry name" value="MopB_NDH-1_NuoG2"/>
    <property type="match status" value="1"/>
</dbReference>
<dbReference type="EMBL" id="JAAFGW010000011">
    <property type="protein sequence ID" value="NDP47063.1"/>
    <property type="molecule type" value="Genomic_DNA"/>
</dbReference>
<name>A0A7C9P4C0_9PROT</name>
<evidence type="ECO:0000313" key="15">
    <source>
        <dbReference type="Proteomes" id="UP000483432"/>
    </source>
</evidence>
<dbReference type="GO" id="GO:0046872">
    <property type="term" value="F:metal ion binding"/>
    <property type="evidence" value="ECO:0007669"/>
    <property type="project" value="UniProtKB-UniRule"/>
</dbReference>
<keyword evidence="5 10" id="KW-1278">Translocase</keyword>
<dbReference type="GO" id="GO:0016651">
    <property type="term" value="F:oxidoreductase activity, acting on NAD(P)H"/>
    <property type="evidence" value="ECO:0007669"/>
    <property type="project" value="InterPro"/>
</dbReference>
<dbReference type="Pfam" id="PF13510">
    <property type="entry name" value="Fer2_4"/>
    <property type="match status" value="1"/>
</dbReference>
<dbReference type="GO" id="GO:0016020">
    <property type="term" value="C:membrane"/>
    <property type="evidence" value="ECO:0007669"/>
    <property type="project" value="InterPro"/>
</dbReference>
<dbReference type="GO" id="GO:0048038">
    <property type="term" value="F:quinone binding"/>
    <property type="evidence" value="ECO:0007669"/>
    <property type="project" value="UniProtKB-UniRule"/>
</dbReference>
<dbReference type="GO" id="GO:0008137">
    <property type="term" value="F:NADH dehydrogenase (ubiquinone) activity"/>
    <property type="evidence" value="ECO:0007669"/>
    <property type="project" value="UniProtKB-UniRule"/>
</dbReference>
<evidence type="ECO:0000256" key="8">
    <source>
        <dbReference type="ARBA" id="ARBA00023027"/>
    </source>
</evidence>
<dbReference type="NCBIfam" id="TIGR01973">
    <property type="entry name" value="NuoG"/>
    <property type="match status" value="1"/>
</dbReference>
<comment type="cofactor">
    <cofactor evidence="1 10">
        <name>[4Fe-4S] cluster</name>
        <dbReference type="ChEBI" id="CHEBI:49883"/>
    </cofactor>
</comment>
<evidence type="ECO:0000313" key="14">
    <source>
        <dbReference type="EMBL" id="NDP47063.1"/>
    </source>
</evidence>
<dbReference type="Pfam" id="PF22117">
    <property type="entry name" value="Fer4_Nqo3"/>
    <property type="match status" value="1"/>
</dbReference>
<protein>
    <recommendedName>
        <fullName evidence="10">NADH-quinone oxidoreductase</fullName>
        <ecNumber evidence="10">7.1.1.-</ecNumber>
    </recommendedName>
</protein>
<dbReference type="SUPFAM" id="SSF54862">
    <property type="entry name" value="4Fe-4S ferredoxins"/>
    <property type="match status" value="1"/>
</dbReference>
<dbReference type="PROSITE" id="PS00643">
    <property type="entry name" value="COMPLEX1_75K_3"/>
    <property type="match status" value="1"/>
</dbReference>
<keyword evidence="10" id="KW-0001">2Fe-2S</keyword>
<accession>A0A7C9P4C0</accession>
<sequence>MATLNIEIDGRALQVESGDTIMDAANQVGITIPHFCYHKKLSIAANCRMCLVQVEKAPKPLPACATPVTDGMKVFTRSEYAVSAQKSVMEFLLINHPLDCPICDQGGECTLQDLAVGYGGSSSRYQEIKRVVVEKNLGPLIATDMTRCIHCSRCVRFGQEIAGVMELGMAGRGEHTEIMPFLANQVASELSGNVIDLCPVGALTSKPFRYKARTWELSRRHSISPHDSLGSNLEVHVKDNKVMRVLPRENEDVNECWLADRDRFSYEGLNTAERLTQPMIKQEGQWVEVTWQAALEFVADKLKAIPAEQIGALSTPYRPAEELFLLQKIMRGMGCGNVDHRLRQSDFSLDSKAHGGFWLGMPVTYMSRLNRMLVVGSNLRKDHPLMAHRIRESVRWYGELNLINAHDDEFLGKVHAKRIVAPSQLAATLAGVCVALAQLKELPVPDVAVRGIVDDIARKMAQSIAGGGQGSSGGEARAVFLGNMAQHHPTYSQIHMLAQEVARLAGASFGVLGEAANSVGAVAVGAIPGCGPLGQPAIKGLNAQQMLSQPLRAYLLLGVEAELDTHDPVSALNSINAAEFVVVMSPYKGKSLDYADVLLPIAPWTETSGTFVNTEGRVQSFSAVVKPLGETRPAWKVLRVLGNLLGLAGFDHNDSKDVLRDALGETPTGSVQAFLTNEISGVSVLPPQVIDGLERVAEVPIYQTDAVVRRSHALQMTLDAALPVARMHSRLIEKLGLQENGRVSVRQTASALTLKVQRDDLLPENCVRIPSGHPLTASLGPMFGPITAEAV</sequence>
<evidence type="ECO:0000256" key="3">
    <source>
        <dbReference type="ARBA" id="ARBA00022485"/>
    </source>
</evidence>
<dbReference type="CDD" id="cd00207">
    <property type="entry name" value="fer2"/>
    <property type="match status" value="1"/>
</dbReference>
<dbReference type="Pfam" id="PF22151">
    <property type="entry name" value="Fer4_NDSU1"/>
    <property type="match status" value="1"/>
</dbReference>
<keyword evidence="14" id="KW-0560">Oxidoreductase</keyword>
<dbReference type="InterPro" id="IPR006656">
    <property type="entry name" value="Mopterin_OxRdtase"/>
</dbReference>
<reference evidence="14 15" key="1">
    <citation type="submission" date="2019-09" db="EMBL/GenBank/DDBJ databases">
        <title>H2 Metabolism Revealed by Metagenomic Analysis in Subglacial Sediment of East Antarctica.</title>
        <authorList>
            <person name="Yang Z."/>
            <person name="Zhang Y."/>
            <person name="Lv Y."/>
            <person name="Yan W."/>
            <person name="Xiao X."/>
            <person name="Sun B."/>
            <person name="Ma H."/>
        </authorList>
    </citation>
    <scope>NUCLEOTIDE SEQUENCE [LARGE SCALE GENOMIC DNA]</scope>
    <source>
        <strain evidence="14">Bin2_2</strain>
    </source>
</reference>
<evidence type="ECO:0000256" key="6">
    <source>
        <dbReference type="ARBA" id="ARBA00023004"/>
    </source>
</evidence>
<dbReference type="EC" id="7.1.1.-" evidence="10"/>
<keyword evidence="3 10" id="KW-0004">4Fe-4S</keyword>